<accession>A0ACB7U655</accession>
<protein>
    <submittedName>
        <fullName evidence="1">Secologanin synthase protein</fullName>
        <ecNumber evidence="1">1.14.19.62</ecNumber>
    </submittedName>
</protein>
<gene>
    <name evidence="1" type="ORF">IHE45_18G033500</name>
</gene>
<dbReference type="EC" id="1.14.19.62" evidence="1"/>
<dbReference type="EMBL" id="CM037028">
    <property type="protein sequence ID" value="KAH7655772.1"/>
    <property type="molecule type" value="Genomic_DNA"/>
</dbReference>
<evidence type="ECO:0000313" key="2">
    <source>
        <dbReference type="Proteomes" id="UP000827976"/>
    </source>
</evidence>
<evidence type="ECO:0000313" key="1">
    <source>
        <dbReference type="EMBL" id="KAH7655772.1"/>
    </source>
</evidence>
<keyword evidence="1" id="KW-0560">Oxidoreductase</keyword>
<sequence length="102" mass="11950">MEQSLVIHVTVCVFVVIGVLGRVLYSVWLKPKMLEMQLRRQGLRGNKYRPLADIKDEAASFKEAWSRPMELTHKIIPRVIPYDHQMLKRYGKSSNLPIKFRV</sequence>
<reference evidence="2" key="1">
    <citation type="journal article" date="2022" name="Nat. Commun.">
        <title>Chromosome evolution and the genetic basis of agronomically important traits in greater yam.</title>
        <authorList>
            <person name="Bredeson J.V."/>
            <person name="Lyons J.B."/>
            <person name="Oniyinde I.O."/>
            <person name="Okereke N.R."/>
            <person name="Kolade O."/>
            <person name="Nnabue I."/>
            <person name="Nwadili C.O."/>
            <person name="Hribova E."/>
            <person name="Parker M."/>
            <person name="Nwogha J."/>
            <person name="Shu S."/>
            <person name="Carlson J."/>
            <person name="Kariba R."/>
            <person name="Muthemba S."/>
            <person name="Knop K."/>
            <person name="Barton G.J."/>
            <person name="Sherwood A.V."/>
            <person name="Lopez-Montes A."/>
            <person name="Asiedu R."/>
            <person name="Jamnadass R."/>
            <person name="Muchugi A."/>
            <person name="Goodstein D."/>
            <person name="Egesi C.N."/>
            <person name="Featherston J."/>
            <person name="Asfaw A."/>
            <person name="Simpson G.G."/>
            <person name="Dolezel J."/>
            <person name="Hendre P.S."/>
            <person name="Van Deynze A."/>
            <person name="Kumar P.L."/>
            <person name="Obidiegwu J.E."/>
            <person name="Bhattacharjee R."/>
            <person name="Rokhsar D.S."/>
        </authorList>
    </citation>
    <scope>NUCLEOTIDE SEQUENCE [LARGE SCALE GENOMIC DNA]</scope>
    <source>
        <strain evidence="2">cv. TDa95/00328</strain>
    </source>
</reference>
<dbReference type="Proteomes" id="UP000827976">
    <property type="component" value="Chromosome 18"/>
</dbReference>
<comment type="caution">
    <text evidence="1">The sequence shown here is derived from an EMBL/GenBank/DDBJ whole genome shotgun (WGS) entry which is preliminary data.</text>
</comment>
<keyword evidence="2" id="KW-1185">Reference proteome</keyword>
<name>A0ACB7U655_DIOAL</name>
<organism evidence="1 2">
    <name type="scientific">Dioscorea alata</name>
    <name type="common">Purple yam</name>
    <dbReference type="NCBI Taxonomy" id="55571"/>
    <lineage>
        <taxon>Eukaryota</taxon>
        <taxon>Viridiplantae</taxon>
        <taxon>Streptophyta</taxon>
        <taxon>Embryophyta</taxon>
        <taxon>Tracheophyta</taxon>
        <taxon>Spermatophyta</taxon>
        <taxon>Magnoliopsida</taxon>
        <taxon>Liliopsida</taxon>
        <taxon>Dioscoreales</taxon>
        <taxon>Dioscoreaceae</taxon>
        <taxon>Dioscorea</taxon>
    </lineage>
</organism>
<proteinExistence type="predicted"/>